<dbReference type="PRINTS" id="PR00111">
    <property type="entry name" value="ABHYDROLASE"/>
</dbReference>
<dbReference type="Pfam" id="PF04082">
    <property type="entry name" value="Fungal_trans"/>
    <property type="match status" value="1"/>
</dbReference>
<dbReference type="SUPFAM" id="SSF53474">
    <property type="entry name" value="alpha/beta-Hydrolases"/>
    <property type="match status" value="1"/>
</dbReference>
<feature type="region of interest" description="Disordered" evidence="7">
    <location>
        <begin position="146"/>
        <end position="166"/>
    </location>
</feature>
<dbReference type="GO" id="GO:0000981">
    <property type="term" value="F:DNA-binding transcription factor activity, RNA polymerase II-specific"/>
    <property type="evidence" value="ECO:0007669"/>
    <property type="project" value="InterPro"/>
</dbReference>
<dbReference type="Proteomes" id="UP000777438">
    <property type="component" value="Unassembled WGS sequence"/>
</dbReference>
<evidence type="ECO:0000256" key="4">
    <source>
        <dbReference type="ARBA" id="ARBA00023163"/>
    </source>
</evidence>
<dbReference type="Gene3D" id="4.10.240.10">
    <property type="entry name" value="Zn(2)-C6 fungal-type DNA-binding domain"/>
    <property type="match status" value="1"/>
</dbReference>
<evidence type="ECO:0000256" key="7">
    <source>
        <dbReference type="SAM" id="MobiDB-lite"/>
    </source>
</evidence>
<name>A0A9P8W473_9HYPO</name>
<proteinExistence type="predicted"/>
<feature type="region of interest" description="Disordered" evidence="7">
    <location>
        <begin position="66"/>
        <end position="97"/>
    </location>
</feature>
<evidence type="ECO:0000256" key="2">
    <source>
        <dbReference type="ARBA" id="ARBA00022833"/>
    </source>
</evidence>
<sequence>MAGSSLSHILDPPRPSDPALLANQPYPPQPPHHPGFVAAPTPNGLRSNIIVPTSAHGAASVAVLAHSSSPLPPTSASSASPQTQATSTASTPNRGHAGPSLYACGDCGRRYSRPEHLQRHVQTHTLGRRFACQICGKTFARADLKKRHEANHENDSTKKRRRTNISPSAGRVAHACKACAVARVKCQEDKPCQRCVRRGLTCVSSEPNSTAAMHLLNLSAGTHSATPSSGESVGNPSPPPIYAPSGVPGSVPGSVPGNFPGSATLSAQQLGDQASPMDLTPSNRTDTGQMATPDTVIDQGTSDIYALKMDPNSMDRLPFGDFLRDILYEQNFEHQDRMTENQGLAVLDFCDDTNLELSDFDFNTLDTWNADNGINMPIQQETPETDSSIDISQMRERVVKVWTDSPWRWQPKGPENTYEEAKNLPVSSGKAVTLQAQEARKWLDRVVNEKLEQSLRDRVLGLVLKACRQETIFNRVASSFPSCELMDTMIHIFLHFHACQVTGWIHFPTFKLNGQWHEWIAAAAAAGAVLAPYPTLRRFGLALQESYRLTIPTKFEEDHRSIRDLGLLQSLILTQDIALWSGNRHKMEIAECHLVIPVTMMRYRGRYQRSSYPVIPVNASDEGEVLQEKWKKWVEHEQWKRLVFHAYHRDAQTSMTTLTNPAISYSELTLPLPTSRDLWFAKTAEEWKILYLEREVSETKRAPSVGDLLHDIGLLSASRHRLDVQLSLSVYLHAFWALILEYRSMSATHRSRSYTRNSPGGAALLLSSRHQSLVQDLQAFQLATADWSEMSAQERVILNLLMMNLHVSLDDLQLFAGKEGEDQARRIYPVLQQWAESPDSRSAIWYAGQILRYAKMFPEGHLKAFYAVAVHHAALALWTHGVITRANRRDSRQSQEEPIYMDGPECPAIHRFINLGQGRTLIRGPSIQNRMSEASIEDPRQCMEVAQEVLRANFPKGEETIPAIVENLCGLIRQLGNAAWAVGLDTMSSSSDLTSPALIASTAALATIGLLALGHAALYPVYPKVLFNPLKTGAISSNTANSKSKSSSDSAALVYQPDVLPGARDVATPYGSIRVYEFGPETGEKVLFVHGISTPCITLMPIANALVERGYRVMLFDLFGRGFSDGVADLPHDERLYVSQILLALASSPLPWTGENALRLMGYSLGGGIAIHFANAFPQLVKELVLLAPAGLIRAASFGRVSQFLFKSGYIPERLLAIATRQRLQNPIAASRVPKGAISSVDPVSPVAEVAVAEAAGAADDGDLTHLENRVMDYVRWMVVHHRGFVPAFMSSVRYAPLTDQHESWAKLANRKPGTTAILLAKSDEIIDCNEYRQEGLPLVGGEDNVKWRVLPGTHDFVMTHTGDIVKELEDIWGIQS</sequence>
<evidence type="ECO:0000256" key="5">
    <source>
        <dbReference type="ARBA" id="ARBA00023242"/>
    </source>
</evidence>
<dbReference type="EMBL" id="JAGPYM010000012">
    <property type="protein sequence ID" value="KAH6888684.1"/>
    <property type="molecule type" value="Genomic_DNA"/>
</dbReference>
<evidence type="ECO:0008006" key="12">
    <source>
        <dbReference type="Google" id="ProtNLM"/>
    </source>
</evidence>
<keyword evidence="5" id="KW-0539">Nucleus</keyword>
<evidence type="ECO:0000256" key="6">
    <source>
        <dbReference type="PROSITE-ProRule" id="PRU00042"/>
    </source>
</evidence>
<keyword evidence="11" id="KW-1185">Reference proteome</keyword>
<evidence type="ECO:0000259" key="9">
    <source>
        <dbReference type="PROSITE" id="PS50157"/>
    </source>
</evidence>
<keyword evidence="1" id="KW-0479">Metal-binding</keyword>
<dbReference type="Pfam" id="PF00172">
    <property type="entry name" value="Zn_clus"/>
    <property type="match status" value="1"/>
</dbReference>
<feature type="compositionally biased region" description="Low complexity" evidence="7">
    <location>
        <begin position="244"/>
        <end position="257"/>
    </location>
</feature>
<feature type="compositionally biased region" description="Polar residues" evidence="7">
    <location>
        <begin position="280"/>
        <end position="296"/>
    </location>
</feature>
<dbReference type="PANTHER" id="PTHR47660">
    <property type="entry name" value="TRANSCRIPTION FACTOR WITH C2H2 AND ZN(2)-CYS(6) DNA BINDING DOMAIN (EUROFUNG)-RELATED-RELATED"/>
    <property type="match status" value="1"/>
</dbReference>
<dbReference type="InterPro" id="IPR007219">
    <property type="entry name" value="XnlR_reg_dom"/>
</dbReference>
<keyword evidence="4" id="KW-0804">Transcription</keyword>
<protein>
    <recommendedName>
        <fullName evidence="12">C6 and C2H2 transcription factor RegA-like protein</fullName>
    </recommendedName>
</protein>
<evidence type="ECO:0000256" key="1">
    <source>
        <dbReference type="ARBA" id="ARBA00022723"/>
    </source>
</evidence>
<dbReference type="Gene3D" id="3.30.160.60">
    <property type="entry name" value="Classic Zinc Finger"/>
    <property type="match status" value="1"/>
</dbReference>
<feature type="domain" description="C2H2-type" evidence="9">
    <location>
        <begin position="102"/>
        <end position="129"/>
    </location>
</feature>
<evidence type="ECO:0000259" key="8">
    <source>
        <dbReference type="PROSITE" id="PS50048"/>
    </source>
</evidence>
<feature type="domain" description="C2H2-type" evidence="9">
    <location>
        <begin position="130"/>
        <end position="157"/>
    </location>
</feature>
<dbReference type="InterPro" id="IPR001138">
    <property type="entry name" value="Zn2Cys6_DnaBD"/>
</dbReference>
<dbReference type="InterPro" id="IPR036864">
    <property type="entry name" value="Zn2-C6_fun-type_DNA-bd_sf"/>
</dbReference>
<dbReference type="CDD" id="cd00067">
    <property type="entry name" value="GAL4"/>
    <property type="match status" value="1"/>
</dbReference>
<accession>A0A9P8W473</accession>
<dbReference type="Gene3D" id="3.40.50.1820">
    <property type="entry name" value="alpha/beta hydrolase"/>
    <property type="match status" value="1"/>
</dbReference>
<reference evidence="10 11" key="1">
    <citation type="journal article" date="2021" name="Nat. Commun.">
        <title>Genetic determinants of endophytism in the Arabidopsis root mycobiome.</title>
        <authorList>
            <person name="Mesny F."/>
            <person name="Miyauchi S."/>
            <person name="Thiergart T."/>
            <person name="Pickel B."/>
            <person name="Atanasova L."/>
            <person name="Karlsson M."/>
            <person name="Huettel B."/>
            <person name="Barry K.W."/>
            <person name="Haridas S."/>
            <person name="Chen C."/>
            <person name="Bauer D."/>
            <person name="Andreopoulos W."/>
            <person name="Pangilinan J."/>
            <person name="LaButti K."/>
            <person name="Riley R."/>
            <person name="Lipzen A."/>
            <person name="Clum A."/>
            <person name="Drula E."/>
            <person name="Henrissat B."/>
            <person name="Kohler A."/>
            <person name="Grigoriev I.V."/>
            <person name="Martin F.M."/>
            <person name="Hacquard S."/>
        </authorList>
    </citation>
    <scope>NUCLEOTIDE SEQUENCE [LARGE SCALE GENOMIC DNA]</scope>
    <source>
        <strain evidence="10 11">MPI-CAGE-CH-0241</strain>
    </source>
</reference>
<dbReference type="Pfam" id="PF12146">
    <property type="entry name" value="Hydrolase_4"/>
    <property type="match status" value="1"/>
</dbReference>
<feature type="domain" description="Zn(2)-C6 fungal-type" evidence="8">
    <location>
        <begin position="175"/>
        <end position="204"/>
    </location>
</feature>
<dbReference type="InterPro" id="IPR022742">
    <property type="entry name" value="Hydrolase_4"/>
</dbReference>
<dbReference type="InterPro" id="IPR000073">
    <property type="entry name" value="AB_hydrolase_1"/>
</dbReference>
<dbReference type="GO" id="GO:0006351">
    <property type="term" value="P:DNA-templated transcription"/>
    <property type="evidence" value="ECO:0007669"/>
    <property type="project" value="InterPro"/>
</dbReference>
<feature type="compositionally biased region" description="Polar residues" evidence="7">
    <location>
        <begin position="261"/>
        <end position="272"/>
    </location>
</feature>
<organism evidence="10 11">
    <name type="scientific">Thelonectria olida</name>
    <dbReference type="NCBI Taxonomy" id="1576542"/>
    <lineage>
        <taxon>Eukaryota</taxon>
        <taxon>Fungi</taxon>
        <taxon>Dikarya</taxon>
        <taxon>Ascomycota</taxon>
        <taxon>Pezizomycotina</taxon>
        <taxon>Sordariomycetes</taxon>
        <taxon>Hypocreomycetidae</taxon>
        <taxon>Hypocreales</taxon>
        <taxon>Nectriaceae</taxon>
        <taxon>Thelonectria</taxon>
    </lineage>
</organism>
<comment type="caution">
    <text evidence="10">The sequence shown here is derived from an EMBL/GenBank/DDBJ whole genome shotgun (WGS) entry which is preliminary data.</text>
</comment>
<dbReference type="OrthoDB" id="40579at2759"/>
<feature type="region of interest" description="Disordered" evidence="7">
    <location>
        <begin position="1"/>
        <end position="41"/>
    </location>
</feature>
<dbReference type="PROSITE" id="PS00028">
    <property type="entry name" value="ZINC_FINGER_C2H2_1"/>
    <property type="match status" value="2"/>
</dbReference>
<feature type="region of interest" description="Disordered" evidence="7">
    <location>
        <begin position="221"/>
        <end position="296"/>
    </location>
</feature>
<dbReference type="PROSITE" id="PS50157">
    <property type="entry name" value="ZINC_FINGER_C2H2_2"/>
    <property type="match status" value="2"/>
</dbReference>
<dbReference type="GO" id="GO:0003677">
    <property type="term" value="F:DNA binding"/>
    <property type="evidence" value="ECO:0007669"/>
    <property type="project" value="InterPro"/>
</dbReference>
<dbReference type="InterPro" id="IPR013087">
    <property type="entry name" value="Znf_C2H2_type"/>
</dbReference>
<evidence type="ECO:0000313" key="10">
    <source>
        <dbReference type="EMBL" id="KAH6888684.1"/>
    </source>
</evidence>
<dbReference type="InterPro" id="IPR036236">
    <property type="entry name" value="Znf_C2H2_sf"/>
</dbReference>
<dbReference type="PROSITE" id="PS50048">
    <property type="entry name" value="ZN2_CY6_FUNGAL_2"/>
    <property type="match status" value="1"/>
</dbReference>
<dbReference type="Pfam" id="PF00096">
    <property type="entry name" value="zf-C2H2"/>
    <property type="match status" value="1"/>
</dbReference>
<dbReference type="SMART" id="SM00355">
    <property type="entry name" value="ZnF_C2H2"/>
    <property type="match status" value="2"/>
</dbReference>
<dbReference type="PROSITE" id="PS00463">
    <property type="entry name" value="ZN2_CY6_FUNGAL_1"/>
    <property type="match status" value="1"/>
</dbReference>
<dbReference type="SUPFAM" id="SSF57667">
    <property type="entry name" value="beta-beta-alpha zinc fingers"/>
    <property type="match status" value="1"/>
</dbReference>
<keyword evidence="6" id="KW-0863">Zinc-finger</keyword>
<keyword evidence="3" id="KW-0805">Transcription regulation</keyword>
<dbReference type="SMART" id="SM00066">
    <property type="entry name" value="GAL4"/>
    <property type="match status" value="1"/>
</dbReference>
<evidence type="ECO:0000313" key="11">
    <source>
        <dbReference type="Proteomes" id="UP000777438"/>
    </source>
</evidence>
<dbReference type="GO" id="GO:0008270">
    <property type="term" value="F:zinc ion binding"/>
    <property type="evidence" value="ECO:0007669"/>
    <property type="project" value="UniProtKB-KW"/>
</dbReference>
<dbReference type="PANTHER" id="PTHR47660:SF2">
    <property type="entry name" value="TRANSCRIPTION FACTOR WITH C2H2 AND ZN(2)-CYS(6) DNA BINDING DOMAIN (EUROFUNG)"/>
    <property type="match status" value="1"/>
</dbReference>
<feature type="compositionally biased region" description="Low complexity" evidence="7">
    <location>
        <begin position="66"/>
        <end position="92"/>
    </location>
</feature>
<gene>
    <name evidence="10" type="ORF">B0T10DRAFT_405381</name>
</gene>
<evidence type="ECO:0000256" key="3">
    <source>
        <dbReference type="ARBA" id="ARBA00023015"/>
    </source>
</evidence>
<feature type="compositionally biased region" description="Polar residues" evidence="7">
    <location>
        <begin position="221"/>
        <end position="235"/>
    </location>
</feature>
<dbReference type="SUPFAM" id="SSF57701">
    <property type="entry name" value="Zn2/Cys6 DNA-binding domain"/>
    <property type="match status" value="1"/>
</dbReference>
<keyword evidence="2" id="KW-0862">Zinc</keyword>
<dbReference type="InterPro" id="IPR029058">
    <property type="entry name" value="AB_hydrolase_fold"/>
</dbReference>